<dbReference type="Gene3D" id="3.40.50.150">
    <property type="entry name" value="Vaccinia Virus protein VP39"/>
    <property type="match status" value="1"/>
</dbReference>
<keyword evidence="2" id="KW-0808">Transferase</keyword>
<dbReference type="GeneID" id="70241912"/>
<reference evidence="6" key="1">
    <citation type="submission" date="2021-12" db="EMBL/GenBank/DDBJ databases">
        <title>Convergent genome expansion in fungi linked to evolution of root-endophyte symbiosis.</title>
        <authorList>
            <consortium name="DOE Joint Genome Institute"/>
            <person name="Ke Y.-H."/>
            <person name="Bonito G."/>
            <person name="Liao H.-L."/>
            <person name="Looney B."/>
            <person name="Rojas-Flechas A."/>
            <person name="Nash J."/>
            <person name="Hameed K."/>
            <person name="Schadt C."/>
            <person name="Martin F."/>
            <person name="Crous P.W."/>
            <person name="Miettinen O."/>
            <person name="Magnuson J.K."/>
            <person name="Labbe J."/>
            <person name="Jacobson D."/>
            <person name="Doktycz M.J."/>
            <person name="Veneault-Fourrey C."/>
            <person name="Kuo A."/>
            <person name="Mondo S."/>
            <person name="Calhoun S."/>
            <person name="Riley R."/>
            <person name="Ohm R."/>
            <person name="LaButti K."/>
            <person name="Andreopoulos B."/>
            <person name="Pangilinan J."/>
            <person name="Nolan M."/>
            <person name="Tritt A."/>
            <person name="Clum A."/>
            <person name="Lipzen A."/>
            <person name="Daum C."/>
            <person name="Barry K."/>
            <person name="Grigoriev I.V."/>
            <person name="Vilgalys R."/>
        </authorList>
    </citation>
    <scope>NUCLEOTIDE SEQUENCE</scope>
    <source>
        <strain evidence="6">PMI_201</strain>
    </source>
</reference>
<dbReference type="SUPFAM" id="SSF46785">
    <property type="entry name" value="Winged helix' DNA-binding domain"/>
    <property type="match status" value="1"/>
</dbReference>
<evidence type="ECO:0000256" key="3">
    <source>
        <dbReference type="ARBA" id="ARBA00022691"/>
    </source>
</evidence>
<dbReference type="AlphaFoldDB" id="A0AAD4KRP1"/>
<dbReference type="InterPro" id="IPR001077">
    <property type="entry name" value="COMT_C"/>
</dbReference>
<dbReference type="EMBL" id="JAJTJA010000009">
    <property type="protein sequence ID" value="KAH8694082.1"/>
    <property type="molecule type" value="Genomic_DNA"/>
</dbReference>
<organism evidence="6 7">
    <name type="scientific">Talaromyces proteolyticus</name>
    <dbReference type="NCBI Taxonomy" id="1131652"/>
    <lineage>
        <taxon>Eukaryota</taxon>
        <taxon>Fungi</taxon>
        <taxon>Dikarya</taxon>
        <taxon>Ascomycota</taxon>
        <taxon>Pezizomycotina</taxon>
        <taxon>Eurotiomycetes</taxon>
        <taxon>Eurotiomycetidae</taxon>
        <taxon>Eurotiales</taxon>
        <taxon>Trichocomaceae</taxon>
        <taxon>Talaromyces</taxon>
        <taxon>Talaromyces sect. Bacilispori</taxon>
    </lineage>
</organism>
<proteinExistence type="inferred from homology"/>
<dbReference type="PANTHER" id="PTHR43712">
    <property type="entry name" value="PUTATIVE (AFU_ORTHOLOGUE AFUA_4G14580)-RELATED"/>
    <property type="match status" value="1"/>
</dbReference>
<evidence type="ECO:0000256" key="1">
    <source>
        <dbReference type="ARBA" id="ARBA00022603"/>
    </source>
</evidence>
<accession>A0AAD4KRP1</accession>
<sequence length="438" mass="48361">MPFITREETVSLETLALKIGASALEIREILNSQKAAYPTLNEKGYLAFSTAEYENHELRKLRNTIINHAHDLIRLASGPTDHILGLAFSAVDPSNLGIIVRFGIPQALPLGSKMSAEDLAKAVNLPTDVLTRVVRLGVCNGIFQELETGWFGHSASSALLAKSEHLRNIAVFGTHELSSALIKLPDALKQQQELGAKGPHAAFNLAYPDYKDAFDYFNNNGEGNSRYHTYLEGRVNTSRWAVNHLKSSWRWSTIGSSTVIDCGGSIGHTCMAVAPLCPKATFIVQDFSEEPMAVGQELIRMSYPELQNQIKFMKHDFFSPQTVTADIYIFRHILHDWSDEDCLRILRALEGALKPGAKVLVSEGVVPESAARATGVLDEKQIRIEDAFMLSVHMAKERTVSDFVALFRQASPKFRFCGVTGGSDGAFQSLLEFAYTDI</sequence>
<dbReference type="RefSeq" id="XP_046069752.1">
    <property type="nucleotide sequence ID" value="XM_046211625.1"/>
</dbReference>
<dbReference type="InterPro" id="IPR036390">
    <property type="entry name" value="WH_DNA-bd_sf"/>
</dbReference>
<dbReference type="Gene3D" id="1.10.10.10">
    <property type="entry name" value="Winged helix-like DNA-binding domain superfamily/Winged helix DNA-binding domain"/>
    <property type="match status" value="1"/>
</dbReference>
<evidence type="ECO:0000256" key="4">
    <source>
        <dbReference type="ARBA" id="ARBA00038277"/>
    </source>
</evidence>
<gene>
    <name evidence="6" type="ORF">BGW36DRAFT_300448</name>
</gene>
<comment type="similarity">
    <text evidence="4">Belongs to the class I-like SAM-binding methyltransferase superfamily. Cation-independent O-methyltransferase family.</text>
</comment>
<keyword evidence="7" id="KW-1185">Reference proteome</keyword>
<protein>
    <submittedName>
        <fullName evidence="6">O-methyltransferase</fullName>
    </submittedName>
</protein>
<evidence type="ECO:0000313" key="7">
    <source>
        <dbReference type="Proteomes" id="UP001201262"/>
    </source>
</evidence>
<dbReference type="GO" id="GO:0008171">
    <property type="term" value="F:O-methyltransferase activity"/>
    <property type="evidence" value="ECO:0007669"/>
    <property type="project" value="InterPro"/>
</dbReference>
<dbReference type="SUPFAM" id="SSF53335">
    <property type="entry name" value="S-adenosyl-L-methionine-dependent methyltransferases"/>
    <property type="match status" value="1"/>
</dbReference>
<dbReference type="InterPro" id="IPR036388">
    <property type="entry name" value="WH-like_DNA-bd_sf"/>
</dbReference>
<dbReference type="CDD" id="cd02440">
    <property type="entry name" value="AdoMet_MTases"/>
    <property type="match status" value="1"/>
</dbReference>
<keyword evidence="1" id="KW-0489">Methyltransferase</keyword>
<keyword evidence="3" id="KW-0949">S-adenosyl-L-methionine</keyword>
<feature type="domain" description="O-methyltransferase C-terminal" evidence="5">
    <location>
        <begin position="218"/>
        <end position="410"/>
    </location>
</feature>
<comment type="caution">
    <text evidence="6">The sequence shown here is derived from an EMBL/GenBank/DDBJ whole genome shotgun (WGS) entry which is preliminary data.</text>
</comment>
<evidence type="ECO:0000256" key="2">
    <source>
        <dbReference type="ARBA" id="ARBA00022679"/>
    </source>
</evidence>
<dbReference type="InterPro" id="IPR016461">
    <property type="entry name" value="COMT-like"/>
</dbReference>
<dbReference type="GO" id="GO:0032259">
    <property type="term" value="P:methylation"/>
    <property type="evidence" value="ECO:0007669"/>
    <property type="project" value="UniProtKB-KW"/>
</dbReference>
<evidence type="ECO:0000259" key="5">
    <source>
        <dbReference type="Pfam" id="PF00891"/>
    </source>
</evidence>
<dbReference type="InterPro" id="IPR029063">
    <property type="entry name" value="SAM-dependent_MTases_sf"/>
</dbReference>
<evidence type="ECO:0000313" key="6">
    <source>
        <dbReference type="EMBL" id="KAH8694082.1"/>
    </source>
</evidence>
<dbReference type="Pfam" id="PF00891">
    <property type="entry name" value="Methyltransf_2"/>
    <property type="match status" value="1"/>
</dbReference>
<name>A0AAD4KRP1_9EURO</name>
<dbReference type="PANTHER" id="PTHR43712:SF5">
    <property type="entry name" value="O-METHYLTRANSFERASE ASQN-RELATED"/>
    <property type="match status" value="1"/>
</dbReference>
<dbReference type="Proteomes" id="UP001201262">
    <property type="component" value="Unassembled WGS sequence"/>
</dbReference>
<dbReference type="PROSITE" id="PS51683">
    <property type="entry name" value="SAM_OMT_II"/>
    <property type="match status" value="1"/>
</dbReference>